<evidence type="ECO:0000313" key="3">
    <source>
        <dbReference type="Proteomes" id="UP000037848"/>
    </source>
</evidence>
<reference evidence="2 3" key="1">
    <citation type="submission" date="2015-08" db="EMBL/GenBank/DDBJ databases">
        <title>Draft Genome Sequence of Pseudoalteromonas porphyrae UCD-SED14.</title>
        <authorList>
            <person name="Coil D.A."/>
            <person name="Jospin G."/>
            <person name="Lee R.D."/>
            <person name="Eisen J.A."/>
        </authorList>
    </citation>
    <scope>NUCLEOTIDE SEQUENCE [LARGE SCALE GENOMIC DNA]</scope>
    <source>
        <strain evidence="2 3">UCD-SED14</strain>
    </source>
</reference>
<feature type="signal peptide" evidence="1">
    <location>
        <begin position="1"/>
        <end position="21"/>
    </location>
</feature>
<keyword evidence="1" id="KW-0732">Signal</keyword>
<name>A0A0N1EPV9_9GAMM</name>
<accession>A0A0N1EPV9</accession>
<sequence>MKKLIIATALLSLGYSGSTLAAHVECMINGTPTQQEYSVDHCSSTTNSPRPGVAFRFVSDRPIQEVTWSYSASNSGTWRCGTSSYCTFNENGRFGEFLADANACVTRVLYTDGTWENSNYCAFGIYNKPYSSIPYSE</sequence>
<evidence type="ECO:0000313" key="2">
    <source>
        <dbReference type="EMBL" id="KPH63682.1"/>
    </source>
</evidence>
<organism evidence="2 3">
    <name type="scientific">Pseudoalteromonas porphyrae</name>
    <dbReference type="NCBI Taxonomy" id="187330"/>
    <lineage>
        <taxon>Bacteria</taxon>
        <taxon>Pseudomonadati</taxon>
        <taxon>Pseudomonadota</taxon>
        <taxon>Gammaproteobacteria</taxon>
        <taxon>Alteromonadales</taxon>
        <taxon>Pseudoalteromonadaceae</taxon>
        <taxon>Pseudoalteromonas</taxon>
    </lineage>
</organism>
<protein>
    <submittedName>
        <fullName evidence="2">Uncharacterized protein</fullName>
    </submittedName>
</protein>
<dbReference type="Proteomes" id="UP000037848">
    <property type="component" value="Unassembled WGS sequence"/>
</dbReference>
<dbReference type="RefSeq" id="WP_054204203.1">
    <property type="nucleotide sequence ID" value="NZ_LHPH01000007.1"/>
</dbReference>
<keyword evidence="3" id="KW-1185">Reference proteome</keyword>
<dbReference type="OrthoDB" id="6292720at2"/>
<comment type="caution">
    <text evidence="2">The sequence shown here is derived from an EMBL/GenBank/DDBJ whole genome shotgun (WGS) entry which is preliminary data.</text>
</comment>
<evidence type="ECO:0000256" key="1">
    <source>
        <dbReference type="SAM" id="SignalP"/>
    </source>
</evidence>
<dbReference type="AlphaFoldDB" id="A0A0N1EPV9"/>
<feature type="chain" id="PRO_5005870514" evidence="1">
    <location>
        <begin position="22"/>
        <end position="137"/>
    </location>
</feature>
<dbReference type="PATRIC" id="fig|187330.3.peg.3441"/>
<gene>
    <name evidence="2" type="ORF">ADS77_07085</name>
</gene>
<proteinExistence type="predicted"/>
<dbReference type="EMBL" id="LHPH01000007">
    <property type="protein sequence ID" value="KPH63682.1"/>
    <property type="molecule type" value="Genomic_DNA"/>
</dbReference>